<proteinExistence type="predicted"/>
<dbReference type="GeneID" id="36320217"/>
<accession>A0A0F9WBY8</accession>
<comment type="caution">
    <text evidence="2">The sequence shown here is derived from an EMBL/GenBank/DDBJ whole genome shotgun (WGS) entry which is preliminary data.</text>
</comment>
<sequence>MFLNLLFLLLSVKKELDDRPLALCEYYLSPICKNYSNFVVKELESILRNDICFVVSDNTSSIFRYQVKRKGLSIIKRKNNKLIHEPFTKSHSFYFFIDKEGLVHYSDLLNKGVQVVYFTHNLISPSNFNLLINAYKKIHRYALNTSYYEFNIRTRHCKNFKEYKVSHSYIGTIHNTIYKEKCDKTLELLKDHFTTFFNKNNLLNRPLYEVAKMYQESLLSYLKKLNVIKNCNISHINFPYVFTKDLTQPFKDSILITGGVCFSEFLLNSNDFFKFGTRFIFTYKFQVNGKKILIECVH</sequence>
<name>A0A0F9WBY8_9MICR</name>
<keyword evidence="1" id="KW-0732">Signal</keyword>
<keyword evidence="3" id="KW-1185">Reference proteome</keyword>
<evidence type="ECO:0000256" key="1">
    <source>
        <dbReference type="SAM" id="SignalP"/>
    </source>
</evidence>
<evidence type="ECO:0000313" key="2">
    <source>
        <dbReference type="EMBL" id="KKO75036.1"/>
    </source>
</evidence>
<feature type="chain" id="PRO_5002529558" evidence="1">
    <location>
        <begin position="18"/>
        <end position="298"/>
    </location>
</feature>
<dbReference type="EMBL" id="JPQZ01000035">
    <property type="protein sequence ID" value="KKO75036.1"/>
    <property type="molecule type" value="Genomic_DNA"/>
</dbReference>
<dbReference type="VEuPathDB" id="MicrosporidiaDB:NCER_101006"/>
<dbReference type="RefSeq" id="XP_024330778.1">
    <property type="nucleotide sequence ID" value="XM_024475282.1"/>
</dbReference>
<dbReference type="Proteomes" id="UP000034350">
    <property type="component" value="Unassembled WGS sequence"/>
</dbReference>
<gene>
    <name evidence="2" type="ORF">AAJ76_3500030722</name>
</gene>
<dbReference type="VEuPathDB" id="MicrosporidiaDB:G9O61_00g018820"/>
<organism evidence="2 3">
    <name type="scientific">Vairimorpha ceranae</name>
    <dbReference type="NCBI Taxonomy" id="40302"/>
    <lineage>
        <taxon>Eukaryota</taxon>
        <taxon>Fungi</taxon>
        <taxon>Fungi incertae sedis</taxon>
        <taxon>Microsporidia</taxon>
        <taxon>Nosematidae</taxon>
        <taxon>Vairimorpha</taxon>
    </lineage>
</organism>
<dbReference type="AlphaFoldDB" id="A0A0F9WBY8"/>
<protein>
    <submittedName>
        <fullName evidence="2">Uncharacterized protein</fullName>
    </submittedName>
</protein>
<dbReference type="VEuPathDB" id="MicrosporidiaDB:AAJ76_3500030722"/>
<feature type="signal peptide" evidence="1">
    <location>
        <begin position="1"/>
        <end position="17"/>
    </location>
</feature>
<evidence type="ECO:0000313" key="3">
    <source>
        <dbReference type="Proteomes" id="UP000034350"/>
    </source>
</evidence>
<reference evidence="2 3" key="1">
    <citation type="journal article" date="2015" name="Environ. Microbiol.">
        <title>Genome analyses suggest the presence of polyploidy and recent human-driven expansions in eight global populations of the honeybee pathogen Nosema ceranae.</title>
        <authorList>
            <person name="Pelin A."/>
            <person name="Selman M."/>
            <person name="Aris-Brosou S."/>
            <person name="Farinelli L."/>
            <person name="Corradi N."/>
        </authorList>
    </citation>
    <scope>NUCLEOTIDE SEQUENCE [LARGE SCALE GENOMIC DNA]</scope>
    <source>
        <strain evidence="2 3">PA08 1199</strain>
    </source>
</reference>